<keyword evidence="3" id="KW-0813">Transport</keyword>
<evidence type="ECO:0000256" key="1">
    <source>
        <dbReference type="ARBA" id="ARBA00004651"/>
    </source>
</evidence>
<reference evidence="9 10" key="1">
    <citation type="submission" date="2022-09" db="EMBL/GenBank/DDBJ databases">
        <authorList>
            <person name="Han X.L."/>
            <person name="Wang Q."/>
            <person name="Lu T."/>
        </authorList>
    </citation>
    <scope>NUCLEOTIDE SEQUENCE [LARGE SCALE GENOMIC DNA]</scope>
    <source>
        <strain evidence="9 10">WQ 127069</strain>
    </source>
</reference>
<keyword evidence="10" id="KW-1185">Reference proteome</keyword>
<dbReference type="RefSeq" id="WP_262687955.1">
    <property type="nucleotide sequence ID" value="NZ_JAOQIO010000113.1"/>
</dbReference>
<evidence type="ECO:0000256" key="5">
    <source>
        <dbReference type="ARBA" id="ARBA00022692"/>
    </source>
</evidence>
<evidence type="ECO:0000256" key="7">
    <source>
        <dbReference type="ARBA" id="ARBA00023136"/>
    </source>
</evidence>
<feature type="transmembrane region" description="Helical" evidence="8">
    <location>
        <begin position="244"/>
        <end position="270"/>
    </location>
</feature>
<dbReference type="EMBL" id="JAOQIO010000113">
    <property type="protein sequence ID" value="MCU6797139.1"/>
    <property type="molecule type" value="Genomic_DNA"/>
</dbReference>
<feature type="transmembrane region" description="Helical" evidence="8">
    <location>
        <begin position="277"/>
        <end position="293"/>
    </location>
</feature>
<comment type="caution">
    <text evidence="9">The sequence shown here is derived from an EMBL/GenBank/DDBJ whole genome shotgun (WGS) entry which is preliminary data.</text>
</comment>
<comment type="similarity">
    <text evidence="2">Belongs to the autoinducer-2 exporter (AI-2E) (TC 2.A.86) family.</text>
</comment>
<keyword evidence="6 8" id="KW-1133">Transmembrane helix</keyword>
<dbReference type="Proteomes" id="UP001652445">
    <property type="component" value="Unassembled WGS sequence"/>
</dbReference>
<dbReference type="Pfam" id="PF01594">
    <property type="entry name" value="AI-2E_transport"/>
    <property type="match status" value="1"/>
</dbReference>
<accession>A0ABT2UTW3</accession>
<evidence type="ECO:0000256" key="4">
    <source>
        <dbReference type="ARBA" id="ARBA00022475"/>
    </source>
</evidence>
<keyword evidence="4" id="KW-1003">Cell membrane</keyword>
<dbReference type="PANTHER" id="PTHR21716">
    <property type="entry name" value="TRANSMEMBRANE PROTEIN"/>
    <property type="match status" value="1"/>
</dbReference>
<evidence type="ECO:0000256" key="2">
    <source>
        <dbReference type="ARBA" id="ARBA00009773"/>
    </source>
</evidence>
<feature type="transmembrane region" description="Helical" evidence="8">
    <location>
        <begin position="313"/>
        <end position="340"/>
    </location>
</feature>
<evidence type="ECO:0000256" key="3">
    <source>
        <dbReference type="ARBA" id="ARBA00022448"/>
    </source>
</evidence>
<evidence type="ECO:0000256" key="8">
    <source>
        <dbReference type="SAM" id="Phobius"/>
    </source>
</evidence>
<organism evidence="9 10">
    <name type="scientific">Paenibacillus baimaensis</name>
    <dbReference type="NCBI Taxonomy" id="2982185"/>
    <lineage>
        <taxon>Bacteria</taxon>
        <taxon>Bacillati</taxon>
        <taxon>Bacillota</taxon>
        <taxon>Bacilli</taxon>
        <taxon>Bacillales</taxon>
        <taxon>Paenibacillaceae</taxon>
        <taxon>Paenibacillus</taxon>
    </lineage>
</organism>
<feature type="transmembrane region" description="Helical" evidence="8">
    <location>
        <begin position="7"/>
        <end position="23"/>
    </location>
</feature>
<name>A0ABT2UTW3_9BACL</name>
<evidence type="ECO:0000256" key="6">
    <source>
        <dbReference type="ARBA" id="ARBA00022989"/>
    </source>
</evidence>
<feature type="transmembrane region" description="Helical" evidence="8">
    <location>
        <begin position="217"/>
        <end position="238"/>
    </location>
</feature>
<dbReference type="PANTHER" id="PTHR21716:SF53">
    <property type="entry name" value="PERMEASE PERM-RELATED"/>
    <property type="match status" value="1"/>
</dbReference>
<gene>
    <name evidence="9" type="ORF">OB236_33920</name>
</gene>
<feature type="transmembrane region" description="Helical" evidence="8">
    <location>
        <begin position="159"/>
        <end position="180"/>
    </location>
</feature>
<proteinExistence type="inferred from homology"/>
<evidence type="ECO:0000313" key="10">
    <source>
        <dbReference type="Proteomes" id="UP001652445"/>
    </source>
</evidence>
<keyword evidence="7 8" id="KW-0472">Membrane</keyword>
<evidence type="ECO:0000313" key="9">
    <source>
        <dbReference type="EMBL" id="MCU6797139.1"/>
    </source>
</evidence>
<feature type="transmembrane region" description="Helical" evidence="8">
    <location>
        <begin position="29"/>
        <end position="52"/>
    </location>
</feature>
<protein>
    <submittedName>
        <fullName evidence="9">AI-2E family transporter</fullName>
    </submittedName>
</protein>
<sequence>MLQNKFFRLCIGIILVLIIFNLMDRVGYLFSPLLMMCQTLFVPILISGFLYYMIRPLVNFLEKKGIKRAVGTLLIYFVITSLTVLFVVAFGPMLQAQIENFVTNVPELVESTKVQIEKLQQNRLLAAYFTKDHGDLSTKVAEYVNNAITYATNYLSDMVSFMTSILLLITTIPIILYYLLIGGHKAMENVVGMLPKGYTHVARETLEEIDGVLSGYIIGRIIISVCLGALIYVGFLVIGLPYPLLLAIIVAVTNLIPFIGPIIGAVPALIVAFTQSYPMMMWVALLIIVVQQLDDTLLAPHVFGKRMDVHPLTIVLLLLVGENLAGILGMLLAIPVYMVVKIVLLRINRLFVFRYE</sequence>
<dbReference type="InterPro" id="IPR002549">
    <property type="entry name" value="AI-2E-like"/>
</dbReference>
<feature type="transmembrane region" description="Helical" evidence="8">
    <location>
        <begin position="73"/>
        <end position="94"/>
    </location>
</feature>
<keyword evidence="5 8" id="KW-0812">Transmembrane</keyword>
<comment type="subcellular location">
    <subcellularLocation>
        <location evidence="1">Cell membrane</location>
        <topology evidence="1">Multi-pass membrane protein</topology>
    </subcellularLocation>
</comment>